<feature type="transmembrane region" description="Helical" evidence="1">
    <location>
        <begin position="24"/>
        <end position="46"/>
    </location>
</feature>
<proteinExistence type="predicted"/>
<reference evidence="2" key="1">
    <citation type="submission" date="2023-10" db="EMBL/GenBank/DDBJ databases">
        <title>Genome assembly of Pristionchus species.</title>
        <authorList>
            <person name="Yoshida K."/>
            <person name="Sommer R.J."/>
        </authorList>
    </citation>
    <scope>NUCLEOTIDE SEQUENCE</scope>
    <source>
        <strain evidence="2">RS0144</strain>
    </source>
</reference>
<feature type="transmembrane region" description="Helical" evidence="1">
    <location>
        <begin position="72"/>
        <end position="90"/>
    </location>
</feature>
<sequence>VAGVGLNSLLLYLIRRHTRLSLGAYKQLLTIFASFDLFLIILHGIVEPRVVIVDRTFGVVADSFIGNRLTSLYSASFTIPFALMNIHFLFRYWTIEKMHLIHLFSRPPFIFLLVIVPLTQFVVLFLLCYSSDGEGFDIGTELLRSAFEREYGQRIEQGWLVMDHWVRYNNKMKCLT</sequence>
<keyword evidence="1" id="KW-0472">Membrane</keyword>
<evidence type="ECO:0000313" key="2">
    <source>
        <dbReference type="EMBL" id="GMS94470.1"/>
    </source>
</evidence>
<evidence type="ECO:0000256" key="1">
    <source>
        <dbReference type="SAM" id="Phobius"/>
    </source>
</evidence>
<dbReference type="PANTHER" id="PTHR45907">
    <property type="entry name" value="SERPENTINE RECEPTOR, CLASS J"/>
    <property type="match status" value="1"/>
</dbReference>
<feature type="non-terminal residue" evidence="2">
    <location>
        <position position="1"/>
    </location>
</feature>
<comment type="caution">
    <text evidence="2">The sequence shown here is derived from an EMBL/GenBank/DDBJ whole genome shotgun (WGS) entry which is preliminary data.</text>
</comment>
<gene>
    <name evidence="2" type="ORF">PENTCL1PPCAC_16645</name>
</gene>
<evidence type="ECO:0008006" key="4">
    <source>
        <dbReference type="Google" id="ProtNLM"/>
    </source>
</evidence>
<protein>
    <recommendedName>
        <fullName evidence="4">G protein-coupled receptor</fullName>
    </recommendedName>
</protein>
<feature type="transmembrane region" description="Helical" evidence="1">
    <location>
        <begin position="110"/>
        <end position="127"/>
    </location>
</feature>
<keyword evidence="1" id="KW-1133">Transmembrane helix</keyword>
<accession>A0AAV5TJH8</accession>
<evidence type="ECO:0000313" key="3">
    <source>
        <dbReference type="Proteomes" id="UP001432027"/>
    </source>
</evidence>
<keyword evidence="1" id="KW-0812">Transmembrane</keyword>
<name>A0AAV5TJH8_9BILA</name>
<dbReference type="InterPro" id="IPR019423">
    <property type="entry name" value="7TM_GPCR_serpentine_rcpt_Srj"/>
</dbReference>
<keyword evidence="3" id="KW-1185">Reference proteome</keyword>
<dbReference type="PANTHER" id="PTHR45907:SF16">
    <property type="entry name" value="SERPENTINE RECEPTOR, CLASS J"/>
    <property type="match status" value="1"/>
</dbReference>
<dbReference type="EMBL" id="BTSX01000004">
    <property type="protein sequence ID" value="GMS94470.1"/>
    <property type="molecule type" value="Genomic_DNA"/>
</dbReference>
<dbReference type="AlphaFoldDB" id="A0AAV5TJH8"/>
<dbReference type="Proteomes" id="UP001432027">
    <property type="component" value="Unassembled WGS sequence"/>
</dbReference>
<dbReference type="InterPro" id="IPR019428">
    <property type="entry name" value="7TM_GPCR_serpentine_rcpt_Str"/>
</dbReference>
<dbReference type="Pfam" id="PF10326">
    <property type="entry name" value="7TM_GPCR_Str"/>
    <property type="match status" value="1"/>
</dbReference>
<organism evidence="2 3">
    <name type="scientific">Pristionchus entomophagus</name>
    <dbReference type="NCBI Taxonomy" id="358040"/>
    <lineage>
        <taxon>Eukaryota</taxon>
        <taxon>Metazoa</taxon>
        <taxon>Ecdysozoa</taxon>
        <taxon>Nematoda</taxon>
        <taxon>Chromadorea</taxon>
        <taxon>Rhabditida</taxon>
        <taxon>Rhabditina</taxon>
        <taxon>Diplogasteromorpha</taxon>
        <taxon>Diplogasteroidea</taxon>
        <taxon>Neodiplogasteridae</taxon>
        <taxon>Pristionchus</taxon>
    </lineage>
</organism>